<name>A0A1I1G864_9GAMM</name>
<dbReference type="InterPro" id="IPR008278">
    <property type="entry name" value="4-PPantetheinyl_Trfase_dom"/>
</dbReference>
<dbReference type="EMBL" id="FOLO01000004">
    <property type="protein sequence ID" value="SFC05350.1"/>
    <property type="molecule type" value="Genomic_DNA"/>
</dbReference>
<evidence type="ECO:0000259" key="2">
    <source>
        <dbReference type="Pfam" id="PF01648"/>
    </source>
</evidence>
<dbReference type="Pfam" id="PF01648">
    <property type="entry name" value="ACPS"/>
    <property type="match status" value="1"/>
</dbReference>
<feature type="domain" description="4'-phosphopantetheinyl transferase" evidence="2">
    <location>
        <begin position="135"/>
        <end position="199"/>
    </location>
</feature>
<protein>
    <submittedName>
        <fullName evidence="3">4'-phosphopantetheinyl transferase superfamily protein</fullName>
    </submittedName>
</protein>
<evidence type="ECO:0000256" key="1">
    <source>
        <dbReference type="ARBA" id="ARBA00022679"/>
    </source>
</evidence>
<dbReference type="Proteomes" id="UP000198862">
    <property type="component" value="Unassembled WGS sequence"/>
</dbReference>
<keyword evidence="1 3" id="KW-0808">Transferase</keyword>
<gene>
    <name evidence="3" type="ORF">SAMN02745724_00774</name>
</gene>
<dbReference type="SUPFAM" id="SSF56214">
    <property type="entry name" value="4'-phosphopantetheinyl transferase"/>
    <property type="match status" value="2"/>
</dbReference>
<evidence type="ECO:0000313" key="3">
    <source>
        <dbReference type="EMBL" id="SFC05350.1"/>
    </source>
</evidence>
<proteinExistence type="predicted"/>
<reference evidence="3 4" key="1">
    <citation type="submission" date="2016-10" db="EMBL/GenBank/DDBJ databases">
        <authorList>
            <person name="de Groot N.N."/>
        </authorList>
    </citation>
    <scope>NUCLEOTIDE SEQUENCE [LARGE SCALE GENOMIC DNA]</scope>
    <source>
        <strain evidence="3 4">DSM 6059</strain>
    </source>
</reference>
<dbReference type="RefSeq" id="WP_091980144.1">
    <property type="nucleotide sequence ID" value="NZ_FOLO01000004.1"/>
</dbReference>
<dbReference type="Gene3D" id="3.90.470.20">
    <property type="entry name" value="4'-phosphopantetheinyl transferase domain"/>
    <property type="match status" value="1"/>
</dbReference>
<dbReference type="STRING" id="1123010.SAMN02745724_00774"/>
<dbReference type="InterPro" id="IPR037143">
    <property type="entry name" value="4-PPantetheinyl_Trfase_dom_sf"/>
</dbReference>
<dbReference type="GO" id="GO:0008897">
    <property type="term" value="F:holo-[acyl-carrier-protein] synthase activity"/>
    <property type="evidence" value="ECO:0007669"/>
    <property type="project" value="InterPro"/>
</dbReference>
<dbReference type="GO" id="GO:0000287">
    <property type="term" value="F:magnesium ion binding"/>
    <property type="evidence" value="ECO:0007669"/>
    <property type="project" value="InterPro"/>
</dbReference>
<keyword evidence="4" id="KW-1185">Reference proteome</keyword>
<evidence type="ECO:0000313" key="4">
    <source>
        <dbReference type="Proteomes" id="UP000198862"/>
    </source>
</evidence>
<dbReference type="AlphaFoldDB" id="A0A1I1G864"/>
<organism evidence="3 4">
    <name type="scientific">Pseudoalteromonas denitrificans DSM 6059</name>
    <dbReference type="NCBI Taxonomy" id="1123010"/>
    <lineage>
        <taxon>Bacteria</taxon>
        <taxon>Pseudomonadati</taxon>
        <taxon>Pseudomonadota</taxon>
        <taxon>Gammaproteobacteria</taxon>
        <taxon>Alteromonadales</taxon>
        <taxon>Pseudoalteromonadaceae</taxon>
        <taxon>Pseudoalteromonas</taxon>
    </lineage>
</organism>
<accession>A0A1I1G864</accession>
<sequence length="240" mass="26612">MGTQVFNLLTGKSLEFEGISYCLNEQCNMPIILIDLEQYRSQLTTMLWSNLLSLTEINDLTHTTDGVVQISIERLTGRLAAKLALAVLTGKSIKQSEILITKSIENFGQPYSACGRYISISHSGRYVIAAASDFAIGVDIQKKRTFSNTALNMAFNAKEVSNKSIGSQTLIWTIKESFLKALGLGIFPYIKYVELKKDAQNYLIETSSTYINNAIALLGDNTQIMTGTLSQYCYSITKIE</sequence>